<accession>A0A090KUF8</accession>
<name>A0A090KUF8_STRRB</name>
<dbReference type="AlphaFoldDB" id="A0A090KUF8"/>
<protein>
    <submittedName>
        <fullName evidence="1 3">Uncharacterized protein</fullName>
    </submittedName>
</protein>
<sequence>MILIYEICFEHLPIEDNKGNIMFADSYGFIHHYSNYKLCNNHKTLLLEIQVADFSFHEDDKDIYDKILNWILEKLHLSDKSLKIG</sequence>
<organism evidence="1">
    <name type="scientific">Strongyloides ratti</name>
    <name type="common">Parasitic roundworm</name>
    <dbReference type="NCBI Taxonomy" id="34506"/>
    <lineage>
        <taxon>Eukaryota</taxon>
        <taxon>Metazoa</taxon>
        <taxon>Ecdysozoa</taxon>
        <taxon>Nematoda</taxon>
        <taxon>Chromadorea</taxon>
        <taxon>Rhabditida</taxon>
        <taxon>Tylenchina</taxon>
        <taxon>Panagrolaimomorpha</taxon>
        <taxon>Strongyloidoidea</taxon>
        <taxon>Strongyloididae</taxon>
        <taxon>Strongyloides</taxon>
    </lineage>
</organism>
<dbReference type="WBParaSite" id="SRAE_X000125200.1">
    <property type="protein sequence ID" value="SRAE_X000125200.1"/>
    <property type="gene ID" value="WBGene00266819"/>
</dbReference>
<dbReference type="CTD" id="36384313"/>
<reference evidence="3" key="3">
    <citation type="submission" date="2020-12" db="UniProtKB">
        <authorList>
            <consortium name="WormBaseParasite"/>
        </authorList>
    </citation>
    <scope>IDENTIFICATION</scope>
</reference>
<keyword evidence="2" id="KW-1185">Reference proteome</keyword>
<gene>
    <name evidence="1 3 4" type="ORF">SRAE_X000125200</name>
</gene>
<evidence type="ECO:0000313" key="2">
    <source>
        <dbReference type="Proteomes" id="UP000035682"/>
    </source>
</evidence>
<reference evidence="2" key="2">
    <citation type="submission" date="2014-09" db="EMBL/GenBank/DDBJ databases">
        <authorList>
            <person name="Martin A.A."/>
        </authorList>
    </citation>
    <scope>NUCLEOTIDE SEQUENCE</scope>
    <source>
        <strain evidence="2">ED321</strain>
    </source>
</reference>
<evidence type="ECO:0000313" key="1">
    <source>
        <dbReference type="EMBL" id="CEF59505.1"/>
    </source>
</evidence>
<dbReference type="EMBL" id="LN609396">
    <property type="protein sequence ID" value="CEF59505.1"/>
    <property type="molecule type" value="Genomic_DNA"/>
</dbReference>
<reference evidence="1" key="1">
    <citation type="submission" date="2014-09" db="EMBL/GenBank/DDBJ databases">
        <authorList>
            <person name="Aslett A.Martin."/>
        </authorList>
    </citation>
    <scope>NUCLEOTIDE SEQUENCE</scope>
    <source>
        <strain evidence="1">ED321 Heterogonic</strain>
    </source>
</reference>
<dbReference type="WormBase" id="SRAE_X000125200">
    <property type="protein sequence ID" value="SRP03434"/>
    <property type="gene ID" value="WBGene00266819"/>
</dbReference>
<evidence type="ECO:0000313" key="4">
    <source>
        <dbReference type="WormBase" id="SRAE_X000125200"/>
    </source>
</evidence>
<dbReference type="Proteomes" id="UP000035682">
    <property type="component" value="Unplaced"/>
</dbReference>
<evidence type="ECO:0000313" key="3">
    <source>
        <dbReference type="WBParaSite" id="SRAE_X000125200.1"/>
    </source>
</evidence>
<dbReference type="GeneID" id="36384313"/>
<proteinExistence type="predicted"/>
<dbReference type="RefSeq" id="XP_024498716.1">
    <property type="nucleotide sequence ID" value="XM_024646863.1"/>
</dbReference>